<dbReference type="EMBL" id="JACKTY010000024">
    <property type="protein sequence ID" value="MCV7226419.1"/>
    <property type="molecule type" value="Genomic_DNA"/>
</dbReference>
<comment type="caution">
    <text evidence="2">The sequence shown here is derived from an EMBL/GenBank/DDBJ whole genome shotgun (WGS) entry which is preliminary data.</text>
</comment>
<evidence type="ECO:0000313" key="3">
    <source>
        <dbReference type="Proteomes" id="UP001526201"/>
    </source>
</evidence>
<accession>A0ABT3CAB5</accession>
<keyword evidence="1" id="KW-0472">Membrane</keyword>
<feature type="transmembrane region" description="Helical" evidence="1">
    <location>
        <begin position="6"/>
        <end position="29"/>
    </location>
</feature>
<organism evidence="2 3">
    <name type="scientific">Mycolicibacterium komossense</name>
    <dbReference type="NCBI Taxonomy" id="1779"/>
    <lineage>
        <taxon>Bacteria</taxon>
        <taxon>Bacillati</taxon>
        <taxon>Actinomycetota</taxon>
        <taxon>Actinomycetes</taxon>
        <taxon>Mycobacteriales</taxon>
        <taxon>Mycobacteriaceae</taxon>
        <taxon>Mycolicibacterium</taxon>
    </lineage>
</organism>
<evidence type="ECO:0000313" key="2">
    <source>
        <dbReference type="EMBL" id="MCV7226419.1"/>
    </source>
</evidence>
<name>A0ABT3CAB5_9MYCO</name>
<gene>
    <name evidence="2" type="ORF">H7J73_10295</name>
</gene>
<evidence type="ECO:0008006" key="4">
    <source>
        <dbReference type="Google" id="ProtNLM"/>
    </source>
</evidence>
<sequence length="99" mass="8816">MGGGSIWIAIGIVVAVLALAVFVLVWRALGEAKRQATKRRKIWAAGTAAGVGLYGSGGSSCGGGGGGGTSCGGGSGHCGGSSCGGGGGCGGGGCGGGGG</sequence>
<protein>
    <recommendedName>
        <fullName evidence="4">TIGR04222 domain-containing membrane protein</fullName>
    </recommendedName>
</protein>
<reference evidence="2 3" key="1">
    <citation type="journal article" date="2022" name="BMC Genomics">
        <title>Comparative genome analysis of mycobacteria focusing on tRNA and non-coding RNA.</title>
        <authorList>
            <person name="Behra P.R.K."/>
            <person name="Pettersson B.M.F."/>
            <person name="Ramesh M."/>
            <person name="Das S."/>
            <person name="Dasgupta S."/>
            <person name="Kirsebom L.A."/>
        </authorList>
    </citation>
    <scope>NUCLEOTIDE SEQUENCE [LARGE SCALE GENOMIC DNA]</scope>
    <source>
        <strain evidence="2 3">DSM 44078</strain>
    </source>
</reference>
<dbReference type="RefSeq" id="WP_264067277.1">
    <property type="nucleotide sequence ID" value="NZ_JACKTY010000024.1"/>
</dbReference>
<evidence type="ECO:0000256" key="1">
    <source>
        <dbReference type="SAM" id="Phobius"/>
    </source>
</evidence>
<keyword evidence="1" id="KW-1133">Transmembrane helix</keyword>
<dbReference type="Proteomes" id="UP001526201">
    <property type="component" value="Unassembled WGS sequence"/>
</dbReference>
<keyword evidence="1" id="KW-0812">Transmembrane</keyword>
<proteinExistence type="predicted"/>
<keyword evidence="3" id="KW-1185">Reference proteome</keyword>